<keyword evidence="2" id="KW-0472">Membrane</keyword>
<dbReference type="AlphaFoldDB" id="A0A814UPF0"/>
<comment type="caution">
    <text evidence="3">The sequence shown here is derived from an EMBL/GenBank/DDBJ whole genome shotgun (WGS) entry which is preliminary data.</text>
</comment>
<proteinExistence type="predicted"/>
<dbReference type="OrthoDB" id="10018224at2759"/>
<gene>
    <name evidence="3" type="ORF">CJN711_LOCUS10776</name>
    <name evidence="4" type="ORF">KQP761_LOCUS24730</name>
</gene>
<evidence type="ECO:0000256" key="1">
    <source>
        <dbReference type="SAM" id="MobiDB-lite"/>
    </source>
</evidence>
<keyword evidence="2" id="KW-0812">Transmembrane</keyword>
<feature type="transmembrane region" description="Helical" evidence="2">
    <location>
        <begin position="88"/>
        <end position="112"/>
    </location>
</feature>
<name>A0A814UPF0_9BILA</name>
<protein>
    <submittedName>
        <fullName evidence="3">Uncharacterized protein</fullName>
    </submittedName>
</protein>
<dbReference type="Proteomes" id="UP000663855">
    <property type="component" value="Unassembled WGS sequence"/>
</dbReference>
<dbReference type="EMBL" id="CAJNOW010013476">
    <property type="protein sequence ID" value="CAF1621427.1"/>
    <property type="molecule type" value="Genomic_DNA"/>
</dbReference>
<feature type="region of interest" description="Disordered" evidence="1">
    <location>
        <begin position="1"/>
        <end position="45"/>
    </location>
</feature>
<dbReference type="EMBL" id="CAJNOV010004438">
    <property type="protein sequence ID" value="CAF1176159.1"/>
    <property type="molecule type" value="Genomic_DNA"/>
</dbReference>
<evidence type="ECO:0000313" key="3">
    <source>
        <dbReference type="EMBL" id="CAF1176159.1"/>
    </source>
</evidence>
<evidence type="ECO:0000313" key="4">
    <source>
        <dbReference type="EMBL" id="CAF1621427.1"/>
    </source>
</evidence>
<dbReference type="Proteomes" id="UP000663834">
    <property type="component" value="Unassembled WGS sequence"/>
</dbReference>
<organism evidence="3 5">
    <name type="scientific">Rotaria magnacalcarata</name>
    <dbReference type="NCBI Taxonomy" id="392030"/>
    <lineage>
        <taxon>Eukaryota</taxon>
        <taxon>Metazoa</taxon>
        <taxon>Spiralia</taxon>
        <taxon>Gnathifera</taxon>
        <taxon>Rotifera</taxon>
        <taxon>Eurotatoria</taxon>
        <taxon>Bdelloidea</taxon>
        <taxon>Philodinida</taxon>
        <taxon>Philodinidae</taxon>
        <taxon>Rotaria</taxon>
    </lineage>
</organism>
<feature type="compositionally biased region" description="Polar residues" evidence="1">
    <location>
        <begin position="1"/>
        <end position="16"/>
    </location>
</feature>
<sequence length="262" mass="29863">MATNDNINQETTSAVHINTELEDKPSSSETESASSSPPPPPYIRTIGDIQQHFGPSCAVAVEGATSPANEKIVRDVLDGIRQYCNRRLLLWMILGLPLLPFAPAYCMIFMYWHNLIRRADEIVNDGIRHVIRLEGEQWSRYIVHIHNTAHNCLNVQQGVAKKLLARGYGYVLVGPSGLLIDQLATMNYTNQIAVRSEFIRAPNGIDMMLRVWFCKRVYRVNWNNDPYNVDIFLPSEMTTDELSDINKYILHESKCRPIFDLT</sequence>
<reference evidence="3" key="1">
    <citation type="submission" date="2021-02" db="EMBL/GenBank/DDBJ databases">
        <authorList>
            <person name="Nowell W R."/>
        </authorList>
    </citation>
    <scope>NUCLEOTIDE SEQUENCE</scope>
</reference>
<accession>A0A814UPF0</accession>
<evidence type="ECO:0000313" key="5">
    <source>
        <dbReference type="Proteomes" id="UP000663855"/>
    </source>
</evidence>
<keyword evidence="2" id="KW-1133">Transmembrane helix</keyword>
<evidence type="ECO:0000256" key="2">
    <source>
        <dbReference type="SAM" id="Phobius"/>
    </source>
</evidence>